<dbReference type="InterPro" id="IPR036785">
    <property type="entry name" value="YkyA-like_sf"/>
</dbReference>
<dbReference type="EMBL" id="FNQR01000017">
    <property type="protein sequence ID" value="SEB11309.1"/>
    <property type="molecule type" value="Genomic_DNA"/>
</dbReference>
<dbReference type="OrthoDB" id="2576511at2"/>
<name>A0A1H4GNS9_9BACI</name>
<dbReference type="STRING" id="571932.SAMN05421743_11758"/>
<feature type="coiled-coil region" evidence="1">
    <location>
        <begin position="51"/>
        <end position="154"/>
    </location>
</feature>
<keyword evidence="4" id="KW-0449">Lipoprotein</keyword>
<dbReference type="Proteomes" id="UP000198584">
    <property type="component" value="Unassembled WGS sequence"/>
</dbReference>
<proteinExistence type="predicted"/>
<reference evidence="4 5" key="1">
    <citation type="submission" date="2016-10" db="EMBL/GenBank/DDBJ databases">
        <authorList>
            <person name="de Groot N.N."/>
        </authorList>
    </citation>
    <scope>NUCLEOTIDE SEQUENCE [LARGE SCALE GENOMIC DNA]</scope>
    <source>
        <strain evidence="4 5">CCM7597</strain>
    </source>
</reference>
<evidence type="ECO:0000313" key="4">
    <source>
        <dbReference type="EMBL" id="SEB11309.1"/>
    </source>
</evidence>
<feature type="compositionally biased region" description="Acidic residues" evidence="2">
    <location>
        <begin position="241"/>
        <end position="250"/>
    </location>
</feature>
<evidence type="ECO:0000256" key="3">
    <source>
        <dbReference type="SAM" id="SignalP"/>
    </source>
</evidence>
<accession>A0A1H4GNS9</accession>
<feature type="region of interest" description="Disordered" evidence="2">
    <location>
        <begin position="214"/>
        <end position="250"/>
    </location>
</feature>
<evidence type="ECO:0000256" key="1">
    <source>
        <dbReference type="SAM" id="Coils"/>
    </source>
</evidence>
<keyword evidence="3" id="KW-0732">Signal</keyword>
<dbReference type="Gene3D" id="1.20.120.570">
    <property type="entry name" value="YkyA-like"/>
    <property type="match status" value="1"/>
</dbReference>
<feature type="chain" id="PRO_5039352665" evidence="3">
    <location>
        <begin position="19"/>
        <end position="250"/>
    </location>
</feature>
<sequence>MSLRKLYIPLTLILVVLAACNNGPAPEEQIYEHLEKAVSLEEEFRKQQQPIVELERKEQELYNKIINLSMEEFDQIKEYSKEAADLVEERQQKIELEKESIDAAKEEFDKIEPLIDDLDEEEQAEAIEKAKVLVKTMNNRYDAYQQLYEDYQAAIALDKELYQLLQKEDLEEETLQKHIEKINDSYDKVIKSNETFNKYTEEYNQQKKAFYEATDLNVEYSEDEKDVSGSESNEPKKEENAENDEQNSEE</sequence>
<evidence type="ECO:0000256" key="2">
    <source>
        <dbReference type="SAM" id="MobiDB-lite"/>
    </source>
</evidence>
<keyword evidence="1" id="KW-0175">Coiled coil</keyword>
<protein>
    <submittedName>
        <fullName evidence="4">Putative cell-wall binding lipoprotein</fullName>
    </submittedName>
</protein>
<dbReference type="RefSeq" id="WP_093046183.1">
    <property type="nucleotide sequence ID" value="NZ_FNQR01000017.1"/>
</dbReference>
<dbReference type="Pfam" id="PF10368">
    <property type="entry name" value="YkyA"/>
    <property type="match status" value="1"/>
</dbReference>
<evidence type="ECO:0000313" key="5">
    <source>
        <dbReference type="Proteomes" id="UP000198584"/>
    </source>
</evidence>
<organism evidence="4 5">
    <name type="scientific">Thalassobacillus cyri</name>
    <dbReference type="NCBI Taxonomy" id="571932"/>
    <lineage>
        <taxon>Bacteria</taxon>
        <taxon>Bacillati</taxon>
        <taxon>Bacillota</taxon>
        <taxon>Bacilli</taxon>
        <taxon>Bacillales</taxon>
        <taxon>Bacillaceae</taxon>
        <taxon>Thalassobacillus</taxon>
    </lineage>
</organism>
<dbReference type="InterPro" id="IPR019454">
    <property type="entry name" value="Lipoprot_YkyA-like"/>
</dbReference>
<dbReference type="SUPFAM" id="SSF140423">
    <property type="entry name" value="MW0975(SA0943)-like"/>
    <property type="match status" value="1"/>
</dbReference>
<dbReference type="PROSITE" id="PS51257">
    <property type="entry name" value="PROKAR_LIPOPROTEIN"/>
    <property type="match status" value="1"/>
</dbReference>
<feature type="signal peptide" evidence="3">
    <location>
        <begin position="1"/>
        <end position="18"/>
    </location>
</feature>
<dbReference type="AlphaFoldDB" id="A0A1H4GNS9"/>
<keyword evidence="5" id="KW-1185">Reference proteome</keyword>
<gene>
    <name evidence="4" type="ORF">SAMN05421743_11758</name>
</gene>